<evidence type="ECO:0000259" key="8">
    <source>
        <dbReference type="Pfam" id="PF01545"/>
    </source>
</evidence>
<dbReference type="InterPro" id="IPR002524">
    <property type="entry name" value="Cation_efflux"/>
</dbReference>
<dbReference type="AlphaFoldDB" id="A0A4S4BWJ7"/>
<sequence length="291" mass="31495">MEAYEKIKQGERGALLSIGVYIVLACMKLWIGFAYHSEALRADGLNNSTDIVASAAVWIGLRISRKPPDQNHRYGHFRAETVAALLASFIMLVVGLQVLYQAVANFVSGAYTEPDLLTAWTALFCACVMLVVYVYNSRLAHRIESRAMLATAQDNRSDAMVSLGAFVGIIGAKLGFAWLDPAAALAVGLLICKTAVDIFRDSSHALTDGFDEKALQRFRETIGSTPGVARVKDVKARVHGNNVLLDATVEVAASLNVAESHGITEEIERRMGTAHGVKHVFIHIEPEGEGA</sequence>
<comment type="subcellular location">
    <subcellularLocation>
        <location evidence="1">Membrane</location>
        <topology evidence="1">Multi-pass membrane protein</topology>
    </subcellularLocation>
</comment>
<dbReference type="Proteomes" id="UP000310636">
    <property type="component" value="Unassembled WGS sequence"/>
</dbReference>
<keyword evidence="11" id="KW-1185">Reference proteome</keyword>
<evidence type="ECO:0000256" key="3">
    <source>
        <dbReference type="ARBA" id="ARBA00022448"/>
    </source>
</evidence>
<gene>
    <name evidence="10" type="ORF">E6C55_12255</name>
</gene>
<dbReference type="SUPFAM" id="SSF161111">
    <property type="entry name" value="Cation efflux protein transmembrane domain-like"/>
    <property type="match status" value="1"/>
</dbReference>
<evidence type="ECO:0000256" key="4">
    <source>
        <dbReference type="ARBA" id="ARBA00022692"/>
    </source>
</evidence>
<feature type="domain" description="Cation efflux protein transmembrane" evidence="8">
    <location>
        <begin position="15"/>
        <end position="206"/>
    </location>
</feature>
<evidence type="ECO:0000256" key="1">
    <source>
        <dbReference type="ARBA" id="ARBA00004141"/>
    </source>
</evidence>
<comment type="similarity">
    <text evidence="2">Belongs to the cation diffusion facilitator (CDF) transporter (TC 2.A.4) family.</text>
</comment>
<dbReference type="OrthoDB" id="9806522at2"/>
<reference evidence="10 11" key="1">
    <citation type="submission" date="2019-04" db="EMBL/GenBank/DDBJ databases">
        <title>Cohnella sp. nov. isolated from preserved vegetables.</title>
        <authorList>
            <person name="Lin S.-Y."/>
            <person name="Hung M.-H."/>
            <person name="Young C.-C."/>
        </authorList>
    </citation>
    <scope>NUCLEOTIDE SEQUENCE [LARGE SCALE GENOMIC DNA]</scope>
    <source>
        <strain evidence="10 11">CC-MHH1044</strain>
    </source>
</reference>
<feature type="transmembrane region" description="Helical" evidence="7">
    <location>
        <begin position="157"/>
        <end position="176"/>
    </location>
</feature>
<dbReference type="FunFam" id="1.20.1510.10:FF:000006">
    <property type="entry name" value="Divalent cation efflux transporter"/>
    <property type="match status" value="1"/>
</dbReference>
<dbReference type="InterPro" id="IPR027470">
    <property type="entry name" value="Cation_efflux_CTD"/>
</dbReference>
<dbReference type="Gene3D" id="3.30.70.1350">
    <property type="entry name" value="Cation efflux protein, cytoplasmic domain"/>
    <property type="match status" value="1"/>
</dbReference>
<keyword evidence="5 7" id="KW-1133">Transmembrane helix</keyword>
<dbReference type="SUPFAM" id="SSF160240">
    <property type="entry name" value="Cation efflux protein cytoplasmic domain-like"/>
    <property type="match status" value="1"/>
</dbReference>
<proteinExistence type="inferred from homology"/>
<feature type="transmembrane region" description="Helical" evidence="7">
    <location>
        <begin position="82"/>
        <end position="104"/>
    </location>
</feature>
<dbReference type="GO" id="GO:0016020">
    <property type="term" value="C:membrane"/>
    <property type="evidence" value="ECO:0007669"/>
    <property type="project" value="UniProtKB-SubCell"/>
</dbReference>
<dbReference type="InterPro" id="IPR058533">
    <property type="entry name" value="Cation_efflux_TM"/>
</dbReference>
<evidence type="ECO:0000256" key="5">
    <source>
        <dbReference type="ARBA" id="ARBA00022989"/>
    </source>
</evidence>
<dbReference type="InterPro" id="IPR036837">
    <property type="entry name" value="Cation_efflux_CTD_sf"/>
</dbReference>
<protein>
    <submittedName>
        <fullName evidence="10">Cation transporter</fullName>
    </submittedName>
</protein>
<evidence type="ECO:0000256" key="2">
    <source>
        <dbReference type="ARBA" id="ARBA00008114"/>
    </source>
</evidence>
<keyword evidence="3" id="KW-0813">Transport</keyword>
<name>A0A4S4BWJ7_9BACL</name>
<dbReference type="EMBL" id="SSOB01000013">
    <property type="protein sequence ID" value="THF79546.1"/>
    <property type="molecule type" value="Genomic_DNA"/>
</dbReference>
<keyword evidence="4 7" id="KW-0812">Transmembrane</keyword>
<dbReference type="Gene3D" id="1.20.1510.10">
    <property type="entry name" value="Cation efflux protein transmembrane domain"/>
    <property type="match status" value="1"/>
</dbReference>
<keyword evidence="6 7" id="KW-0472">Membrane</keyword>
<dbReference type="GO" id="GO:0008324">
    <property type="term" value="F:monoatomic cation transmembrane transporter activity"/>
    <property type="evidence" value="ECO:0007669"/>
    <property type="project" value="InterPro"/>
</dbReference>
<dbReference type="NCBIfam" id="TIGR01297">
    <property type="entry name" value="CDF"/>
    <property type="match status" value="1"/>
</dbReference>
<accession>A0A4S4BWJ7</accession>
<dbReference type="Pfam" id="PF01545">
    <property type="entry name" value="Cation_efflux"/>
    <property type="match status" value="1"/>
</dbReference>
<feature type="transmembrane region" description="Helical" evidence="7">
    <location>
        <begin position="116"/>
        <end position="136"/>
    </location>
</feature>
<feature type="domain" description="Cation efflux protein cytoplasmic" evidence="9">
    <location>
        <begin position="211"/>
        <end position="287"/>
    </location>
</feature>
<evidence type="ECO:0000259" key="9">
    <source>
        <dbReference type="Pfam" id="PF16916"/>
    </source>
</evidence>
<evidence type="ECO:0000313" key="11">
    <source>
        <dbReference type="Proteomes" id="UP000310636"/>
    </source>
</evidence>
<dbReference type="InterPro" id="IPR027469">
    <property type="entry name" value="Cation_efflux_TMD_sf"/>
</dbReference>
<dbReference type="RefSeq" id="WP_136370082.1">
    <property type="nucleotide sequence ID" value="NZ_SSOB01000013.1"/>
</dbReference>
<organism evidence="10 11">
    <name type="scientific">Cohnella fermenti</name>
    <dbReference type="NCBI Taxonomy" id="2565925"/>
    <lineage>
        <taxon>Bacteria</taxon>
        <taxon>Bacillati</taxon>
        <taxon>Bacillota</taxon>
        <taxon>Bacilli</taxon>
        <taxon>Bacillales</taxon>
        <taxon>Paenibacillaceae</taxon>
        <taxon>Cohnella</taxon>
    </lineage>
</organism>
<feature type="transmembrane region" description="Helical" evidence="7">
    <location>
        <begin position="12"/>
        <end position="33"/>
    </location>
</feature>
<feature type="transmembrane region" description="Helical" evidence="7">
    <location>
        <begin position="45"/>
        <end position="61"/>
    </location>
</feature>
<dbReference type="PANTHER" id="PTHR43840:SF50">
    <property type="entry name" value="MANGANESE EFFLUX SYSTEM PROTEIN MNES"/>
    <property type="match status" value="1"/>
</dbReference>
<evidence type="ECO:0000256" key="7">
    <source>
        <dbReference type="SAM" id="Phobius"/>
    </source>
</evidence>
<evidence type="ECO:0000256" key="6">
    <source>
        <dbReference type="ARBA" id="ARBA00023136"/>
    </source>
</evidence>
<dbReference type="PROSITE" id="PS51257">
    <property type="entry name" value="PROKAR_LIPOPROTEIN"/>
    <property type="match status" value="1"/>
</dbReference>
<dbReference type="InterPro" id="IPR050291">
    <property type="entry name" value="CDF_Transporter"/>
</dbReference>
<dbReference type="Pfam" id="PF16916">
    <property type="entry name" value="ZT_dimer"/>
    <property type="match status" value="1"/>
</dbReference>
<dbReference type="PANTHER" id="PTHR43840">
    <property type="entry name" value="MITOCHONDRIAL METAL TRANSPORTER 1-RELATED"/>
    <property type="match status" value="1"/>
</dbReference>
<comment type="caution">
    <text evidence="10">The sequence shown here is derived from an EMBL/GenBank/DDBJ whole genome shotgun (WGS) entry which is preliminary data.</text>
</comment>
<evidence type="ECO:0000313" key="10">
    <source>
        <dbReference type="EMBL" id="THF79546.1"/>
    </source>
</evidence>